<dbReference type="PANTHER" id="PTHR30483:SF6">
    <property type="entry name" value="PERIPLASMIC BINDING PROTEIN OF ABC TRANSPORTER FOR NATURAL AMINO ACIDS"/>
    <property type="match status" value="1"/>
</dbReference>
<protein>
    <submittedName>
        <fullName evidence="7">ABC transporter substrate-binding protein</fullName>
    </submittedName>
</protein>
<keyword evidence="3" id="KW-1133">Transmembrane helix</keyword>
<keyword evidence="8" id="KW-1185">Reference proteome</keyword>
<evidence type="ECO:0000313" key="7">
    <source>
        <dbReference type="EMBL" id="WAL62629.1"/>
    </source>
</evidence>
<dbReference type="EMBL" id="CP113797">
    <property type="protein sequence ID" value="WAL62629.1"/>
    <property type="molecule type" value="Genomic_DNA"/>
</dbReference>
<dbReference type="AlphaFoldDB" id="A0A9E9C9F5"/>
<evidence type="ECO:0000256" key="4">
    <source>
        <dbReference type="ARBA" id="ARBA00023136"/>
    </source>
</evidence>
<proteinExistence type="predicted"/>
<evidence type="ECO:0000259" key="6">
    <source>
        <dbReference type="Pfam" id="PF01094"/>
    </source>
</evidence>
<dbReference type="InterPro" id="IPR051010">
    <property type="entry name" value="BCAA_transport"/>
</dbReference>
<dbReference type="PANTHER" id="PTHR30483">
    <property type="entry name" value="LEUCINE-SPECIFIC-BINDING PROTEIN"/>
    <property type="match status" value="1"/>
</dbReference>
<feature type="domain" description="Receptor ligand binding region" evidence="6">
    <location>
        <begin position="103"/>
        <end position="455"/>
    </location>
</feature>
<gene>
    <name evidence="7" type="ORF">OXH18_11750</name>
</gene>
<comment type="subcellular location">
    <subcellularLocation>
        <location evidence="1">Membrane</location>
    </subcellularLocation>
</comment>
<dbReference type="SUPFAM" id="SSF53822">
    <property type="entry name" value="Periplasmic binding protein-like I"/>
    <property type="match status" value="1"/>
</dbReference>
<reference evidence="7" key="1">
    <citation type="submission" date="2022-12" db="EMBL/GenBank/DDBJ databases">
        <title>Polyphasic identification of a Novel Hot-Spring Cyanobacterium Ocullathermofonsia sinensis gen nov. sp. nov. and Genomic Insights on its Adaptations to the Thermal Habitat.</title>
        <authorList>
            <person name="Daroch M."/>
            <person name="Tang J."/>
            <person name="Jiang Y."/>
        </authorList>
    </citation>
    <scope>NUCLEOTIDE SEQUENCE</scope>
    <source>
        <strain evidence="7">PKUAC-SCTA174</strain>
    </source>
</reference>
<name>A0A9E9C9F5_9CYAN</name>
<evidence type="ECO:0000313" key="8">
    <source>
        <dbReference type="Proteomes" id="UP001163152"/>
    </source>
</evidence>
<dbReference type="InterPro" id="IPR028082">
    <property type="entry name" value="Peripla_BP_I"/>
</dbReference>
<evidence type="ECO:0000256" key="1">
    <source>
        <dbReference type="ARBA" id="ARBA00004370"/>
    </source>
</evidence>
<dbReference type="KEGG" id="tsin:OXH18_11750"/>
<dbReference type="InterPro" id="IPR001828">
    <property type="entry name" value="ANF_lig-bd_rcpt"/>
</dbReference>
<dbReference type="GO" id="GO:0016020">
    <property type="term" value="C:membrane"/>
    <property type="evidence" value="ECO:0007669"/>
    <property type="project" value="UniProtKB-SubCell"/>
</dbReference>
<feature type="region of interest" description="Disordered" evidence="5">
    <location>
        <begin position="54"/>
        <end position="73"/>
    </location>
</feature>
<evidence type="ECO:0000256" key="3">
    <source>
        <dbReference type="ARBA" id="ARBA00022989"/>
    </source>
</evidence>
<evidence type="ECO:0000256" key="2">
    <source>
        <dbReference type="ARBA" id="ARBA00022692"/>
    </source>
</evidence>
<dbReference type="Pfam" id="PF01094">
    <property type="entry name" value="ANF_receptor"/>
    <property type="match status" value="1"/>
</dbReference>
<dbReference type="CDD" id="cd06346">
    <property type="entry name" value="PBP1_ABC_ligand_binding-like"/>
    <property type="match status" value="1"/>
</dbReference>
<keyword evidence="4" id="KW-0472">Membrane</keyword>
<dbReference type="Gene3D" id="3.40.50.2300">
    <property type="match status" value="2"/>
</dbReference>
<dbReference type="Proteomes" id="UP001163152">
    <property type="component" value="Chromosome"/>
</dbReference>
<accession>A0A9E9C9F5</accession>
<organism evidence="7 8">
    <name type="scientific">Thermocoleostomius sinensis A174</name>
    <dbReference type="NCBI Taxonomy" id="2016057"/>
    <lineage>
        <taxon>Bacteria</taxon>
        <taxon>Bacillati</taxon>
        <taxon>Cyanobacteriota</taxon>
        <taxon>Cyanophyceae</taxon>
        <taxon>Oculatellales</taxon>
        <taxon>Oculatellaceae</taxon>
        <taxon>Thermocoleostomius</taxon>
    </lineage>
</organism>
<evidence type="ECO:0000256" key="5">
    <source>
        <dbReference type="SAM" id="MobiDB-lite"/>
    </source>
</evidence>
<sequence length="471" mass="48947">MNCFKHLFDFDRFRQTSQPQASQSIPQPTSKIRRLQLTGGAIALLMLTTACGGTQTTTESPANSDATSTTTASSDGAAAGALKLGTLLPITGDLAQYGTTMQDSVSLLVESVNACDGVLGSEVTLISEDDQTDPAAGASGMTKLAEVDQVAGVVGAAGSAVSSAAVDIAVRNEVVQISPSSTSPEFTARAEKGEFNGYWFRTAPPDSFQGDALAQLARDQGLQNVAVFAINNDYGNGLVQAFTDAFKAQGGTVVNESNPTLYAENATTFDSELSAAFSGNPDGVLLVAYPETGSLILKSAFEQGLLDGETKILLTDGMKTNELAELVGRDADGNYIVSGVLGTAPSATGPGLEAFKSAYNAKFNREPNVYDPNSWDAAAVMVLAAEAAKANTGSALKDQIREVANAPGEEVTDVCQALALVREGRDINYQGASGNVDFNDQGDVVGAYDIWTINDNGQLEVQETIEVGGES</sequence>
<keyword evidence="2" id="KW-0812">Transmembrane</keyword>